<dbReference type="Pfam" id="PF05973">
    <property type="entry name" value="Gp49"/>
    <property type="match status" value="1"/>
</dbReference>
<reference evidence="1 2" key="1">
    <citation type="submission" date="2019-03" db="EMBL/GenBank/DDBJ databases">
        <title>Paraburkholderia sp. 7MH5, isolated from subtropical forest soil.</title>
        <authorList>
            <person name="Gao Z.-H."/>
            <person name="Qiu L.-H."/>
        </authorList>
    </citation>
    <scope>NUCLEOTIDE SEQUENCE [LARGE SCALE GENOMIC DNA]</scope>
    <source>
        <strain evidence="1 2">7MH5</strain>
    </source>
</reference>
<evidence type="ECO:0000313" key="2">
    <source>
        <dbReference type="Proteomes" id="UP000295727"/>
    </source>
</evidence>
<gene>
    <name evidence="1" type="ORF">E1956_00955</name>
</gene>
<dbReference type="KEGG" id="ppai:E1956_00955"/>
<name>A0A4P7CUN9_9BURK</name>
<keyword evidence="2" id="KW-1185">Reference proteome</keyword>
<dbReference type="EMBL" id="CP038148">
    <property type="protein sequence ID" value="QBQ98436.1"/>
    <property type="molecule type" value="Genomic_DNA"/>
</dbReference>
<proteinExistence type="predicted"/>
<dbReference type="AlphaFoldDB" id="A0A4P7CUN9"/>
<protein>
    <submittedName>
        <fullName evidence="1">Type II toxin-antitoxin system RelE/ParE family toxin</fullName>
    </submittedName>
</protein>
<evidence type="ECO:0000313" key="1">
    <source>
        <dbReference type="EMBL" id="QBQ98436.1"/>
    </source>
</evidence>
<dbReference type="Proteomes" id="UP000295727">
    <property type="component" value="Chromosome 1"/>
</dbReference>
<organism evidence="1 2">
    <name type="scientific">Paraburkholderia pallida</name>
    <dbReference type="NCBI Taxonomy" id="2547399"/>
    <lineage>
        <taxon>Bacteria</taxon>
        <taxon>Pseudomonadati</taxon>
        <taxon>Pseudomonadota</taxon>
        <taxon>Betaproteobacteria</taxon>
        <taxon>Burkholderiales</taxon>
        <taxon>Burkholderiaceae</taxon>
        <taxon>Paraburkholderia</taxon>
    </lineage>
</organism>
<dbReference type="OrthoDB" id="9797093at2"/>
<dbReference type="InterPro" id="IPR009241">
    <property type="entry name" value="HigB-like"/>
</dbReference>
<accession>A0A4P7CUN9</accession>
<sequence length="117" mass="13571">MLYNLSNVKPLEFRGSALADLKRFPEKARREAGRQLRRIQHGLEPHDWKPANPVGPGVREIRIRDEHGAFRVFYVASIRHAIHVLHCFSKKTEKTAFTDLSLARQRYRAALIQESEP</sequence>